<dbReference type="OrthoDB" id="8252025at2"/>
<dbReference type="RefSeq" id="WP_065729329.1">
    <property type="nucleotide sequence ID" value="NZ_CP016428.1"/>
</dbReference>
<evidence type="ECO:0008006" key="4">
    <source>
        <dbReference type="Google" id="ProtNLM"/>
    </source>
</evidence>
<sequence length="117" mass="11595">MVKSRKSVVAVSLLAALGFATPSAAATFDGDWNVQITSSNAACSSSASVSIGINNGQVASNSAAVTASGRVAEAGAIRVTLASGMKRAVGYGRLAGTTGSGTWRAALCSGTWTAQRI</sequence>
<feature type="chain" id="PRO_5008530596" description="Heme utilization protein" evidence="1">
    <location>
        <begin position="26"/>
        <end position="117"/>
    </location>
</feature>
<keyword evidence="3" id="KW-1185">Reference proteome</keyword>
<dbReference type="KEGG" id="bic:LMTR13_20015"/>
<evidence type="ECO:0000313" key="3">
    <source>
        <dbReference type="Proteomes" id="UP000092839"/>
    </source>
</evidence>
<reference evidence="2 3" key="1">
    <citation type="submission" date="2016-07" db="EMBL/GenBank/DDBJ databases">
        <title>Complete genome sequence of Bradyrhizobium icense LMTR 13T, a potential inoculant strain isolated from lima bean (Phaseolus lunatus) in Peru.</title>
        <authorList>
            <person name="Ormeno-Orrillo E."/>
            <person name="Duran D."/>
            <person name="Rogel M.A."/>
            <person name="Rey L."/>
            <person name="Imperial J."/>
            <person name="Ruiz-Argueso T."/>
            <person name="Martinez-Romero E."/>
        </authorList>
    </citation>
    <scope>NUCLEOTIDE SEQUENCE [LARGE SCALE GENOMIC DNA]</scope>
    <source>
        <strain evidence="2 3">LMTR 13</strain>
    </source>
</reference>
<keyword evidence="1" id="KW-0732">Signal</keyword>
<dbReference type="EMBL" id="CP016428">
    <property type="protein sequence ID" value="ANW02118.1"/>
    <property type="molecule type" value="Genomic_DNA"/>
</dbReference>
<dbReference type="Proteomes" id="UP000092839">
    <property type="component" value="Chromosome"/>
</dbReference>
<evidence type="ECO:0000256" key="1">
    <source>
        <dbReference type="SAM" id="SignalP"/>
    </source>
</evidence>
<organism evidence="2 3">
    <name type="scientific">Bradyrhizobium icense</name>
    <dbReference type="NCBI Taxonomy" id="1274631"/>
    <lineage>
        <taxon>Bacteria</taxon>
        <taxon>Pseudomonadati</taxon>
        <taxon>Pseudomonadota</taxon>
        <taxon>Alphaproteobacteria</taxon>
        <taxon>Hyphomicrobiales</taxon>
        <taxon>Nitrobacteraceae</taxon>
        <taxon>Bradyrhizobium</taxon>
    </lineage>
</organism>
<protein>
    <recommendedName>
        <fullName evidence="4">Heme utilization protein</fullName>
    </recommendedName>
</protein>
<feature type="signal peptide" evidence="1">
    <location>
        <begin position="1"/>
        <end position="25"/>
    </location>
</feature>
<gene>
    <name evidence="2" type="ORF">LMTR13_20015</name>
</gene>
<name>A0A1B1UH86_9BRAD</name>
<accession>A0A1B1UH86</accession>
<evidence type="ECO:0000313" key="2">
    <source>
        <dbReference type="EMBL" id="ANW02118.1"/>
    </source>
</evidence>
<proteinExistence type="predicted"/>
<dbReference type="AlphaFoldDB" id="A0A1B1UH86"/>